<evidence type="ECO:0000256" key="4">
    <source>
        <dbReference type="ARBA" id="ARBA00023125"/>
    </source>
</evidence>
<evidence type="ECO:0000256" key="6">
    <source>
        <dbReference type="PROSITE-ProRule" id="PRU00169"/>
    </source>
</evidence>
<keyword evidence="2" id="KW-0902">Two-component regulatory system</keyword>
<dbReference type="PROSITE" id="PS00622">
    <property type="entry name" value="HTH_LUXR_1"/>
    <property type="match status" value="1"/>
</dbReference>
<dbReference type="InterPro" id="IPR016032">
    <property type="entry name" value="Sig_transdc_resp-reg_C-effctor"/>
</dbReference>
<keyword evidence="4" id="KW-0238">DNA-binding</keyword>
<keyword evidence="3" id="KW-0805">Transcription regulation</keyword>
<dbReference type="InterPro" id="IPR011006">
    <property type="entry name" value="CheY-like_superfamily"/>
</dbReference>
<dbReference type="AlphaFoldDB" id="A0A060BJG4"/>
<dbReference type="PROSITE" id="PS50043">
    <property type="entry name" value="HTH_LUXR_2"/>
    <property type="match status" value="1"/>
</dbReference>
<keyword evidence="1 6" id="KW-0597">Phosphoprotein</keyword>
<keyword evidence="5" id="KW-0804">Transcription</keyword>
<evidence type="ECO:0000256" key="3">
    <source>
        <dbReference type="ARBA" id="ARBA00023015"/>
    </source>
</evidence>
<dbReference type="CDD" id="cd19930">
    <property type="entry name" value="REC_DesR-like"/>
    <property type="match status" value="1"/>
</dbReference>
<evidence type="ECO:0000256" key="2">
    <source>
        <dbReference type="ARBA" id="ARBA00023012"/>
    </source>
</evidence>
<dbReference type="KEGG" id="sths:AVT04_08260"/>
<dbReference type="GO" id="GO:0006355">
    <property type="term" value="P:regulation of DNA-templated transcription"/>
    <property type="evidence" value="ECO:0007669"/>
    <property type="project" value="InterPro"/>
</dbReference>
<proteinExistence type="predicted"/>
<dbReference type="SMART" id="SM00421">
    <property type="entry name" value="HTH_LUXR"/>
    <property type="match status" value="1"/>
</dbReference>
<evidence type="ECO:0000256" key="5">
    <source>
        <dbReference type="ARBA" id="ARBA00023163"/>
    </source>
</evidence>
<evidence type="ECO:0000259" key="8">
    <source>
        <dbReference type="PROSITE" id="PS50110"/>
    </source>
</evidence>
<evidence type="ECO:0000313" key="9">
    <source>
        <dbReference type="EMBL" id="AIA80613.1"/>
    </source>
</evidence>
<protein>
    <submittedName>
        <fullName evidence="9">Response regulator</fullName>
    </submittedName>
</protein>
<dbReference type="Gene3D" id="3.40.50.2300">
    <property type="match status" value="1"/>
</dbReference>
<dbReference type="EMBL" id="KJ556836">
    <property type="protein sequence ID" value="AIA80613.1"/>
    <property type="molecule type" value="Genomic_DNA"/>
</dbReference>
<reference evidence="9" key="1">
    <citation type="submission" date="2014-03" db="EMBL/GenBank/DDBJ databases">
        <title>The distribution of two component systems in Streptococcus thermophilus.</title>
        <authorList>
            <person name="Qu X."/>
            <person name="Cui Y."/>
            <person name="Yu T."/>
            <person name="Lv X."/>
            <person name="Wang C."/>
            <person name="Hu T."/>
        </authorList>
    </citation>
    <scope>NUCLEOTIDE SEQUENCE</scope>
    <source>
        <strain evidence="9">S4</strain>
    </source>
</reference>
<dbReference type="InterPro" id="IPR039420">
    <property type="entry name" value="WalR-like"/>
</dbReference>
<dbReference type="RefSeq" id="WP_011226213.1">
    <property type="nucleotide sequence ID" value="NZ_CP013939.1"/>
</dbReference>
<feature type="domain" description="HTH luxR-type" evidence="7">
    <location>
        <begin position="132"/>
        <end position="197"/>
    </location>
</feature>
<dbReference type="PRINTS" id="PR00038">
    <property type="entry name" value="HTHLUXR"/>
</dbReference>
<dbReference type="InterPro" id="IPR001789">
    <property type="entry name" value="Sig_transdc_resp-reg_receiver"/>
</dbReference>
<feature type="domain" description="Response regulatory" evidence="8">
    <location>
        <begin position="2"/>
        <end position="118"/>
    </location>
</feature>
<feature type="modified residue" description="4-aspartylphosphate" evidence="6">
    <location>
        <position position="53"/>
    </location>
</feature>
<dbReference type="SUPFAM" id="SSF52172">
    <property type="entry name" value="CheY-like"/>
    <property type="match status" value="1"/>
</dbReference>
<organism evidence="9">
    <name type="scientific">Streptococcus thermophilus</name>
    <dbReference type="NCBI Taxonomy" id="1308"/>
    <lineage>
        <taxon>Bacteria</taxon>
        <taxon>Bacillati</taxon>
        <taxon>Bacillota</taxon>
        <taxon>Bacilli</taxon>
        <taxon>Lactobacillales</taxon>
        <taxon>Streptococcaceae</taxon>
        <taxon>Streptococcus</taxon>
    </lineage>
</organism>
<dbReference type="InterPro" id="IPR000792">
    <property type="entry name" value="Tscrpt_reg_LuxR_C"/>
</dbReference>
<dbReference type="GO" id="GO:0000160">
    <property type="term" value="P:phosphorelay signal transduction system"/>
    <property type="evidence" value="ECO:0007669"/>
    <property type="project" value="UniProtKB-KW"/>
</dbReference>
<dbReference type="GO" id="GO:0003677">
    <property type="term" value="F:DNA binding"/>
    <property type="evidence" value="ECO:0007669"/>
    <property type="project" value="UniProtKB-KW"/>
</dbReference>
<dbReference type="Gene3D" id="1.10.10.10">
    <property type="entry name" value="Winged helix-like DNA-binding domain superfamily/Winged helix DNA-binding domain"/>
    <property type="match status" value="1"/>
</dbReference>
<accession>A0A060BJG4</accession>
<dbReference type="PANTHER" id="PTHR43214:SF42">
    <property type="entry name" value="TRANSCRIPTIONAL REGULATORY PROTEIN DESR"/>
    <property type="match status" value="1"/>
</dbReference>
<evidence type="ECO:0000256" key="1">
    <source>
        <dbReference type="ARBA" id="ARBA00022553"/>
    </source>
</evidence>
<dbReference type="SMART" id="SM00448">
    <property type="entry name" value="REC"/>
    <property type="match status" value="1"/>
</dbReference>
<dbReference type="PANTHER" id="PTHR43214">
    <property type="entry name" value="TWO-COMPONENT RESPONSE REGULATOR"/>
    <property type="match status" value="1"/>
</dbReference>
<dbReference type="SUPFAM" id="SSF46894">
    <property type="entry name" value="C-terminal effector domain of the bipartite response regulators"/>
    <property type="match status" value="1"/>
</dbReference>
<dbReference type="Pfam" id="PF00196">
    <property type="entry name" value="GerE"/>
    <property type="match status" value="1"/>
</dbReference>
<dbReference type="CDD" id="cd06170">
    <property type="entry name" value="LuxR_C_like"/>
    <property type="match status" value="1"/>
</dbReference>
<dbReference type="GeneID" id="66899106"/>
<name>A0A060BJG4_STRTR</name>
<dbReference type="PROSITE" id="PS50110">
    <property type="entry name" value="RESPONSE_REGULATORY"/>
    <property type="match status" value="1"/>
</dbReference>
<dbReference type="InterPro" id="IPR036388">
    <property type="entry name" value="WH-like_DNA-bd_sf"/>
</dbReference>
<dbReference type="OMA" id="DICIMDI"/>
<dbReference type="Pfam" id="PF00072">
    <property type="entry name" value="Response_reg"/>
    <property type="match status" value="1"/>
</dbReference>
<evidence type="ECO:0000259" key="7">
    <source>
        <dbReference type="PROSITE" id="PS50043"/>
    </source>
</evidence>
<sequence>MKLLVAEDQSMLRDALCQLLMLEDDVEEVHAASDGQEAITLLEKEKVDVAILDIEMPVKTGPDVLEWIRANQRETKVVIVTTFKRKGYFKRALAAQVDAYVLKERSISDLMATIHTVLAGQKEYSPELVEGVAFDNNPLSQREQEVLAMVAQGSTNQEIAESLFLSNGTVRNYMTAILTKLDAGNRTDAVRIAKEKDWLG</sequence>